<dbReference type="SUPFAM" id="SSF53335">
    <property type="entry name" value="S-adenosyl-L-methionine-dependent methyltransferases"/>
    <property type="match status" value="1"/>
</dbReference>
<evidence type="ECO:0000313" key="7">
    <source>
        <dbReference type="EMBL" id="MDF2258297.1"/>
    </source>
</evidence>
<evidence type="ECO:0000313" key="8">
    <source>
        <dbReference type="Proteomes" id="UP001220022"/>
    </source>
</evidence>
<dbReference type="PANTHER" id="PTHR33841:SF1">
    <property type="entry name" value="DNA METHYLTRANSFERASE A"/>
    <property type="match status" value="1"/>
</dbReference>
<evidence type="ECO:0000256" key="4">
    <source>
        <dbReference type="ARBA" id="ARBA00022691"/>
    </source>
</evidence>
<dbReference type="RefSeq" id="WP_275817167.1">
    <property type="nucleotide sequence ID" value="NZ_BAAANM010000038.1"/>
</dbReference>
<gene>
    <name evidence="7" type="ORF">P2L57_22025</name>
</gene>
<reference evidence="7 8" key="1">
    <citation type="submission" date="2023-03" db="EMBL/GenBank/DDBJ databases">
        <title>Draft genome sequence of type strain Streptomyces ferralitis JCM 14344.</title>
        <authorList>
            <person name="Klaysubun C."/>
            <person name="Duangmal K."/>
        </authorList>
    </citation>
    <scope>NUCLEOTIDE SEQUENCE [LARGE SCALE GENOMIC DNA]</scope>
    <source>
        <strain evidence="7 8">JCM 14344</strain>
    </source>
</reference>
<dbReference type="Pfam" id="PF07669">
    <property type="entry name" value="Eco57I"/>
    <property type="match status" value="1"/>
</dbReference>
<dbReference type="PANTHER" id="PTHR33841">
    <property type="entry name" value="DNA METHYLTRANSFERASE YEEA-RELATED"/>
    <property type="match status" value="1"/>
</dbReference>
<dbReference type="EC" id="2.1.1.72" evidence="1"/>
<keyword evidence="4" id="KW-0949">S-adenosyl-L-methionine</keyword>
<comment type="catalytic activity">
    <reaction evidence="5">
        <text>a 2'-deoxyadenosine in DNA + S-adenosyl-L-methionine = an N(6)-methyl-2'-deoxyadenosine in DNA + S-adenosyl-L-homocysteine + H(+)</text>
        <dbReference type="Rhea" id="RHEA:15197"/>
        <dbReference type="Rhea" id="RHEA-COMP:12418"/>
        <dbReference type="Rhea" id="RHEA-COMP:12419"/>
        <dbReference type="ChEBI" id="CHEBI:15378"/>
        <dbReference type="ChEBI" id="CHEBI:57856"/>
        <dbReference type="ChEBI" id="CHEBI:59789"/>
        <dbReference type="ChEBI" id="CHEBI:90615"/>
        <dbReference type="ChEBI" id="CHEBI:90616"/>
        <dbReference type="EC" id="2.1.1.72"/>
    </reaction>
</comment>
<evidence type="ECO:0000256" key="1">
    <source>
        <dbReference type="ARBA" id="ARBA00011900"/>
    </source>
</evidence>
<evidence type="ECO:0000256" key="5">
    <source>
        <dbReference type="ARBA" id="ARBA00047942"/>
    </source>
</evidence>
<evidence type="ECO:0000256" key="3">
    <source>
        <dbReference type="ARBA" id="ARBA00022679"/>
    </source>
</evidence>
<organism evidence="7 8">
    <name type="scientific">Streptantibioticus ferralitis</name>
    <dbReference type="NCBI Taxonomy" id="236510"/>
    <lineage>
        <taxon>Bacteria</taxon>
        <taxon>Bacillati</taxon>
        <taxon>Actinomycetota</taxon>
        <taxon>Actinomycetes</taxon>
        <taxon>Kitasatosporales</taxon>
        <taxon>Streptomycetaceae</taxon>
        <taxon>Streptantibioticus</taxon>
    </lineage>
</organism>
<dbReference type="GO" id="GO:0008168">
    <property type="term" value="F:methyltransferase activity"/>
    <property type="evidence" value="ECO:0007669"/>
    <property type="project" value="UniProtKB-KW"/>
</dbReference>
<comment type="caution">
    <text evidence="7">The sequence shown here is derived from an EMBL/GenBank/DDBJ whole genome shotgun (WGS) entry which is preliminary data.</text>
</comment>
<dbReference type="PRINTS" id="PR00507">
    <property type="entry name" value="N12N6MTFRASE"/>
</dbReference>
<dbReference type="Proteomes" id="UP001220022">
    <property type="component" value="Unassembled WGS sequence"/>
</dbReference>
<dbReference type="Gene3D" id="3.40.50.150">
    <property type="entry name" value="Vaccinia Virus protein VP39"/>
    <property type="match status" value="2"/>
</dbReference>
<keyword evidence="8" id="KW-1185">Reference proteome</keyword>
<name>A0ABT5Z382_9ACTN</name>
<keyword evidence="3" id="KW-0808">Transferase</keyword>
<dbReference type="InterPro" id="IPR050953">
    <property type="entry name" value="N4_N6_ade-DNA_methylase"/>
</dbReference>
<accession>A0ABT5Z382</accession>
<sequence>MSSPASILPATDGFTAVRIEGGVLSPEILARIAGGDRSLPGTTSGEYGLPVGRLGDAVSRSWAYLQGVYRAYRDQLAALPSTDRGTTLTRKKWLLPLFAELGYGQLPTSRGLTAGGRTFPVSHLHREHFPVHMVSWHTQLDHRPAGGGRVPQAMLQDCLNTGGALLWGALSNGRILRLVRDSTSLVGSAYVEFDLESIFDGDLYPDFFLLFALLHASRIDLLPCEDETRLTVADCWLERWRAEAIESGSRFLRGLSDGLQQAVEELGTGFLSHDGRTPLAVPGTPAGEQPVSPNERLRRGLRDGTITKKRLNDALLRLVYRMIFLFVAEDRQALFAPGADPTARERYEKYFSSARLRQLSLTMKGDRRDDLWQSFTLVLRALGDEEGDSRLALPGLGGVYDVGQQDQLTEELSLASLDLPNDRLLAAIRSLARVRSEDGARWLPVDYRHLGAEELGGVYEWLLALDPDPDPTRRTYQFRNSAGHSRKTSGSYYTPTALVDMLLDSALDPVLDEAARQADPVKALLAVTVCDPACGSGHFLVAAARRIAKRIAVVHTQEAEPPVEAVERWLPEVVARCIHGVDLNPMAVDLAKFALWMQALEPGKPRPMSFLDAHMRHGNALLGTTPALMKQGIPDAAYLALELDDKKQVTLLRSRNRMEREARQDALFSTGDFGIATGNAHHAQALAEIHKRPGRTLADVHRQVSQYRKWQRSKPKVKDRRTADAWCAAFVWPTYVGGPEGMTADTWRRLAKSGSMGSVTDDTVDSIAADYGFFHWYLEFPHIFQTSDDEAAGFDPKLGWSGGFSCVLGNPPWDRVKLQDKEFFAPLVPEIAAAASKAARDRLIAKLAKDKDQQHHFEAFRRARRRSEGELHLLRDSGRFPLTGQGDVNTYSVFAETARQLTAETGRMGVIVPTGIAVDSTTAPFFRDILKQRRLDSLLDFVTNPRIWTDVGNRRYRFSLLTVTGRGIEIERAESWTLAKHPDELPPRGQRIQVNPQDLLLVNPNTGTMPMFRTQQDADITLGVYRRLPVLWRGPDENGKGESNPWGLSFVTMFHMANDSDMFWEQPELEAGGMHLEGNVFTDGVHRLLPLYEAKFIHHYDHRLSCYSKRAEGSQDTELPRLTVDEKNDPHRGPIPRYWMSECDVDTRLQGSWGKGWLLGWRDVTNPTNERTLIADVIPRVAVNHKFPLAFVQHGPTEALVASMSSFAMDYLVRQKMSGVSLTYFVMKQVALVRPESFDSLPWAPHIRGRSWFRDRVLELTYTADDIAPFARDLGDDGPPFRWDEPRRAQIRAELDAAMFHLYGLTEAEADYVMDTFLIVRGKDIVAFGEYRTKRLIMEAYAALAKAAKSGEPYVSPLTPPPGQGMRHGA</sequence>
<dbReference type="InterPro" id="IPR011639">
    <property type="entry name" value="MethylTrfase_TaqI-like_dom"/>
</dbReference>
<keyword evidence="2 7" id="KW-0489">Methyltransferase</keyword>
<dbReference type="InterPro" id="IPR029063">
    <property type="entry name" value="SAM-dependent_MTases_sf"/>
</dbReference>
<evidence type="ECO:0000256" key="2">
    <source>
        <dbReference type="ARBA" id="ARBA00022603"/>
    </source>
</evidence>
<evidence type="ECO:0000259" key="6">
    <source>
        <dbReference type="Pfam" id="PF07669"/>
    </source>
</evidence>
<proteinExistence type="predicted"/>
<dbReference type="EMBL" id="JARHTQ010000014">
    <property type="protein sequence ID" value="MDF2258297.1"/>
    <property type="molecule type" value="Genomic_DNA"/>
</dbReference>
<dbReference type="GO" id="GO:0032259">
    <property type="term" value="P:methylation"/>
    <property type="evidence" value="ECO:0007669"/>
    <property type="project" value="UniProtKB-KW"/>
</dbReference>
<feature type="domain" description="Type II methyltransferase M.TaqI-like" evidence="6">
    <location>
        <begin position="577"/>
        <end position="822"/>
    </location>
</feature>
<protein>
    <recommendedName>
        <fullName evidence="1">site-specific DNA-methyltransferase (adenine-specific)</fullName>
        <ecNumber evidence="1">2.1.1.72</ecNumber>
    </recommendedName>
</protein>